<keyword evidence="2" id="KW-1133">Transmembrane helix</keyword>
<evidence type="ECO:0000313" key="4">
    <source>
        <dbReference type="Ensembl" id="ENSOSIP00000008927.1"/>
    </source>
</evidence>
<evidence type="ECO:0000256" key="3">
    <source>
        <dbReference type="SAM" id="SignalP"/>
    </source>
</evidence>
<evidence type="ECO:0000313" key="5">
    <source>
        <dbReference type="Proteomes" id="UP000694383"/>
    </source>
</evidence>
<reference evidence="4" key="1">
    <citation type="submission" date="2025-08" db="UniProtKB">
        <authorList>
            <consortium name="Ensembl"/>
        </authorList>
    </citation>
    <scope>IDENTIFICATION</scope>
</reference>
<feature type="chain" id="PRO_5034345647" evidence="3">
    <location>
        <begin position="19"/>
        <end position="129"/>
    </location>
</feature>
<organism evidence="4 5">
    <name type="scientific">Oryzias sinensis</name>
    <name type="common">Chinese medaka</name>
    <dbReference type="NCBI Taxonomy" id="183150"/>
    <lineage>
        <taxon>Eukaryota</taxon>
        <taxon>Metazoa</taxon>
        <taxon>Chordata</taxon>
        <taxon>Craniata</taxon>
        <taxon>Vertebrata</taxon>
        <taxon>Euteleostomi</taxon>
        <taxon>Actinopterygii</taxon>
        <taxon>Neopterygii</taxon>
        <taxon>Teleostei</taxon>
        <taxon>Neoteleostei</taxon>
        <taxon>Acanthomorphata</taxon>
        <taxon>Ovalentaria</taxon>
        <taxon>Atherinomorphae</taxon>
        <taxon>Beloniformes</taxon>
        <taxon>Adrianichthyidae</taxon>
        <taxon>Oryziinae</taxon>
        <taxon>Oryzias</taxon>
    </lineage>
</organism>
<keyword evidence="3" id="KW-0732">Signal</keyword>
<sequence length="129" mass="14430">KLFSKSIMNRTLLSFLLARCQQILKDTDFNTSHYQINRTISKTTVSSLSNSTPVFSTTASRATYDNAYFYIVFVMVFYSVLALTLFKCFAGSDEAKKDPHEEYTGSGQTSTQTFNAGHMAENPGLPLQN</sequence>
<protein>
    <submittedName>
        <fullName evidence="4">Uncharacterized protein</fullName>
    </submittedName>
</protein>
<feature type="compositionally biased region" description="Polar residues" evidence="1">
    <location>
        <begin position="105"/>
        <end position="115"/>
    </location>
</feature>
<accession>A0A8C7X8G0</accession>
<dbReference type="AlphaFoldDB" id="A0A8C7X8G0"/>
<proteinExistence type="predicted"/>
<keyword evidence="2" id="KW-0472">Membrane</keyword>
<keyword evidence="2" id="KW-0812">Transmembrane</keyword>
<evidence type="ECO:0000256" key="2">
    <source>
        <dbReference type="SAM" id="Phobius"/>
    </source>
</evidence>
<feature type="signal peptide" evidence="3">
    <location>
        <begin position="1"/>
        <end position="18"/>
    </location>
</feature>
<keyword evidence="5" id="KW-1185">Reference proteome</keyword>
<evidence type="ECO:0000256" key="1">
    <source>
        <dbReference type="SAM" id="MobiDB-lite"/>
    </source>
</evidence>
<dbReference type="Proteomes" id="UP000694383">
    <property type="component" value="Unplaced"/>
</dbReference>
<feature type="region of interest" description="Disordered" evidence="1">
    <location>
        <begin position="95"/>
        <end position="129"/>
    </location>
</feature>
<reference evidence="4" key="2">
    <citation type="submission" date="2025-09" db="UniProtKB">
        <authorList>
            <consortium name="Ensembl"/>
        </authorList>
    </citation>
    <scope>IDENTIFICATION</scope>
</reference>
<dbReference type="Ensembl" id="ENSOSIT00000009511.1">
    <property type="protein sequence ID" value="ENSOSIP00000008927.1"/>
    <property type="gene ID" value="ENSOSIG00000005703.1"/>
</dbReference>
<feature type="transmembrane region" description="Helical" evidence="2">
    <location>
        <begin position="67"/>
        <end position="86"/>
    </location>
</feature>
<dbReference type="GeneTree" id="ENSGT00940000176855"/>
<name>A0A8C7X8G0_9TELE</name>